<dbReference type="Proteomes" id="UP000004870">
    <property type="component" value="Unassembled WGS sequence"/>
</dbReference>
<protein>
    <recommendedName>
        <fullName evidence="3">Bacterial EndoU nuclease domain-containing protein</fullName>
    </recommendedName>
</protein>
<evidence type="ECO:0000259" key="3">
    <source>
        <dbReference type="Pfam" id="PF14436"/>
    </source>
</evidence>
<evidence type="ECO:0000256" key="1">
    <source>
        <dbReference type="SAM" id="Coils"/>
    </source>
</evidence>
<dbReference type="EMBL" id="ACKY01000099">
    <property type="protein sequence ID" value="EEV88188.1"/>
    <property type="molecule type" value="Genomic_DNA"/>
</dbReference>
<organism evidence="4 5">
    <name type="scientific">Cardiobacterium hominis (strain ATCC 15826 / DSM 8339 / NCTC 10426 / 6573)</name>
    <dbReference type="NCBI Taxonomy" id="638300"/>
    <lineage>
        <taxon>Bacteria</taxon>
        <taxon>Pseudomonadati</taxon>
        <taxon>Pseudomonadota</taxon>
        <taxon>Gammaproteobacteria</taxon>
        <taxon>Cardiobacteriales</taxon>
        <taxon>Cardiobacteriaceae</taxon>
        <taxon>Cardiobacterium</taxon>
    </lineage>
</organism>
<sequence>MSTILWVSILAAILAAGGHTEQENTNKQHVSSFNIGGLTSFIGSTRENGINIAATYAVQRSKTENDYHGNILTPSTIHAGGKVYLQAQGAGAESDINITGSDVAGKMGTHLKAEHQINLYAASEEHHENNYNQNYNAAAGVAARAGKNGVALGVTAEGGEGKGYSQANSNRWRGSHIGDADSQTTLQSGEATTLSGSQAIGKGVQIQASALNIESLQDTSDYKGRQEYKGAGGTAGWGYHSGSMDYSRSKLQGDATLVNRQAGVYAGDDGFQIDVAGATKNRGDIITSSKAAEEAGLNRFNTATLELEDIENHRNLKGSSISTSLGYTDGMEQEGQLNRGLGGGHIRENAYDTSRASINTQNITIRDEVAQQALTGESVGDTIARANQGIHTEDSAQHGSALTAIDNGEKLQRQLEADAEITREFGKIAPRAINDIAERRGNLREYEQQQLAKATAEEALTRTSDPAKRAALQNYINERDSYLAANKANYDYWKEGGSGRNLLHAASTALMSGTPEGALAGYTTSALSPTLNKLDNPLLNTVGGAAIGAAMSGNNPAVIAGAANTDWHNRQLHPTEMMLIEKNARTFAKQQGISEEEAISLLVGETLRGVSDDYADIKENQAARTFINQLPEAGKITNNGQHLFGVLDRESDEYRNSLYNIQHVEPKAKLYKQAPIVNNGFKDSTDYTLWLATYDDKNAYKKAGKEEVLGLYAGLEKRINDYRQKADELAYNNENGDEEQFKKAHEYIRNASTLHEATSANYPNASSLFTLAEFYNRDTAYSRIATGNIAESAGTSAISGGVRALNSAVNAARKIHPYRTTQETAGEIIKNKVLENIEISKQARESSNFTKYAENEVEFIEATNAKVIYPDRITFPSNLKNHLANVDGFKQNIGIKGGHNMNNFLSELSARNGAVVSKTPIADGIFEIKYKIPRLDRAGKPDGSYKIIKDPKTVYDPAKFSDEQMLKMAQEAAAKRYNEAIVNGWDQYSATVNGVTFRIYLDKSGAIRNVHPGQ</sequence>
<dbReference type="GO" id="GO:0004519">
    <property type="term" value="F:endonuclease activity"/>
    <property type="evidence" value="ECO:0007669"/>
    <property type="project" value="InterPro"/>
</dbReference>
<name>C8NB22_CARH6</name>
<evidence type="ECO:0000313" key="4">
    <source>
        <dbReference type="EMBL" id="EEV88188.1"/>
    </source>
</evidence>
<proteinExistence type="predicted"/>
<feature type="coiled-coil region" evidence="1">
    <location>
        <begin position="705"/>
        <end position="732"/>
    </location>
</feature>
<feature type="region of interest" description="Disordered" evidence="2">
    <location>
        <begin position="156"/>
        <end position="191"/>
    </location>
</feature>
<dbReference type="Pfam" id="PF13332">
    <property type="entry name" value="Fil_haemagg_2"/>
    <property type="match status" value="1"/>
</dbReference>
<comment type="caution">
    <text evidence="4">The sequence shown here is derived from an EMBL/GenBank/DDBJ whole genome shotgun (WGS) entry which is preliminary data.</text>
</comment>
<gene>
    <name evidence="4" type="ORF">HMPREF0198_1700</name>
</gene>
<evidence type="ECO:0000256" key="2">
    <source>
        <dbReference type="SAM" id="MobiDB-lite"/>
    </source>
</evidence>
<evidence type="ECO:0000313" key="5">
    <source>
        <dbReference type="Proteomes" id="UP000004870"/>
    </source>
</evidence>
<dbReference type="CDD" id="cd20686">
    <property type="entry name" value="CdiA-CT_Ec-like"/>
    <property type="match status" value="1"/>
</dbReference>
<dbReference type="InterPro" id="IPR025157">
    <property type="entry name" value="Hemagglutinin_rpt"/>
</dbReference>
<dbReference type="GeneID" id="84790396"/>
<keyword evidence="1" id="KW-0175">Coiled coil</keyword>
<dbReference type="InterPro" id="IPR029501">
    <property type="entry name" value="EndoU_bac"/>
</dbReference>
<dbReference type="AlphaFoldDB" id="C8NB22"/>
<keyword evidence="5" id="KW-1185">Reference proteome</keyword>
<dbReference type="STRING" id="2718.CHUV0807_1923"/>
<dbReference type="Pfam" id="PF14436">
    <property type="entry name" value="EndoU_bacteria"/>
    <property type="match status" value="1"/>
</dbReference>
<feature type="compositionally biased region" description="Polar residues" evidence="2">
    <location>
        <begin position="181"/>
        <end position="191"/>
    </location>
</feature>
<feature type="domain" description="Bacterial EndoU nuclease" evidence="3">
    <location>
        <begin position="881"/>
        <end position="1012"/>
    </location>
</feature>
<reference evidence="4 5" key="1">
    <citation type="submission" date="2009-08" db="EMBL/GenBank/DDBJ databases">
        <authorList>
            <person name="Qin X."/>
            <person name="Bachman B."/>
            <person name="Battles P."/>
            <person name="Bell A."/>
            <person name="Bess C."/>
            <person name="Bickham C."/>
            <person name="Chaboub L."/>
            <person name="Chen D."/>
            <person name="Coyle M."/>
            <person name="Deiros D.R."/>
            <person name="Dinh H."/>
            <person name="Forbes L."/>
            <person name="Fowler G."/>
            <person name="Francisco L."/>
            <person name="Fu Q."/>
            <person name="Gubbala S."/>
            <person name="Hale W."/>
            <person name="Han Y."/>
            <person name="Hemphill L."/>
            <person name="Highlander S.K."/>
            <person name="Hirani K."/>
            <person name="Hogues M."/>
            <person name="Jackson L."/>
            <person name="Jakkamsetti A."/>
            <person name="Javaid M."/>
            <person name="Jiang H."/>
            <person name="Korchina V."/>
            <person name="Kovar C."/>
            <person name="Lara F."/>
            <person name="Lee S."/>
            <person name="Mata R."/>
            <person name="Mathew T."/>
            <person name="Moen C."/>
            <person name="Morales K."/>
            <person name="Munidasa M."/>
            <person name="Nazareth L."/>
            <person name="Ngo R."/>
            <person name="Nguyen L."/>
            <person name="Okwuonu G."/>
            <person name="Ongeri F."/>
            <person name="Patil S."/>
            <person name="Petrosino J."/>
            <person name="Pham C."/>
            <person name="Pham P."/>
            <person name="Pu L.-L."/>
            <person name="Puazo M."/>
            <person name="Raj R."/>
            <person name="Reid J."/>
            <person name="Rouhana J."/>
            <person name="Saada N."/>
            <person name="Shang Y."/>
            <person name="Simmons D."/>
            <person name="Thornton R."/>
            <person name="Warren J."/>
            <person name="Weissenberger G."/>
            <person name="Zhang J."/>
            <person name="Zhang L."/>
            <person name="Zhou C."/>
            <person name="Zhu D."/>
            <person name="Muzny D."/>
            <person name="Worley K."/>
            <person name="Gibbs R."/>
        </authorList>
    </citation>
    <scope>NUCLEOTIDE SEQUENCE [LARGE SCALE GENOMIC DNA]</scope>
    <source>
        <strain evidence="5">ATCC 15826 / DSM 8339 / NCTC 10426 / 6573</strain>
    </source>
</reference>
<dbReference type="HOGENOM" id="CLU_297137_0_0_6"/>
<accession>C8NB22</accession>
<dbReference type="RefSeq" id="WP_004141570.1">
    <property type="nucleotide sequence ID" value="NZ_GG694027.1"/>
</dbReference>